<keyword evidence="1" id="KW-0732">Signal</keyword>
<comment type="caution">
    <text evidence="2">The sequence shown here is derived from an EMBL/GenBank/DDBJ whole genome shotgun (WGS) entry which is preliminary data.</text>
</comment>
<dbReference type="Proteomes" id="UP001497392">
    <property type="component" value="Unassembled WGS sequence"/>
</dbReference>
<dbReference type="EMBL" id="CAXHTA020000003">
    <property type="protein sequence ID" value="CAL5220362.1"/>
    <property type="molecule type" value="Genomic_DNA"/>
</dbReference>
<accession>A0ABP1FS87</accession>
<protein>
    <submittedName>
        <fullName evidence="2">G2363 protein</fullName>
    </submittedName>
</protein>
<feature type="signal peptide" evidence="1">
    <location>
        <begin position="1"/>
        <end position="21"/>
    </location>
</feature>
<name>A0ABP1FS87_9CHLO</name>
<reference evidence="2 3" key="1">
    <citation type="submission" date="2024-06" db="EMBL/GenBank/DDBJ databases">
        <authorList>
            <person name="Kraege A."/>
            <person name="Thomma B."/>
        </authorList>
    </citation>
    <scope>NUCLEOTIDE SEQUENCE [LARGE SCALE GENOMIC DNA]</scope>
</reference>
<evidence type="ECO:0000313" key="3">
    <source>
        <dbReference type="Proteomes" id="UP001497392"/>
    </source>
</evidence>
<keyword evidence="3" id="KW-1185">Reference proteome</keyword>
<sequence length="107" mass="10591">MTTFALALLLTFSFVLIGASARPASPSSAAVLPQGMAVDPTPGVMLSQSGDNPPYRQLLGATTASSSVKAEAAPHNAQQAAQAGLRADVAAALSSSATSGNNGGNRH</sequence>
<proteinExistence type="predicted"/>
<organism evidence="2 3">
    <name type="scientific">Coccomyxa viridis</name>
    <dbReference type="NCBI Taxonomy" id="1274662"/>
    <lineage>
        <taxon>Eukaryota</taxon>
        <taxon>Viridiplantae</taxon>
        <taxon>Chlorophyta</taxon>
        <taxon>core chlorophytes</taxon>
        <taxon>Trebouxiophyceae</taxon>
        <taxon>Trebouxiophyceae incertae sedis</taxon>
        <taxon>Coccomyxaceae</taxon>
        <taxon>Coccomyxa</taxon>
    </lineage>
</organism>
<evidence type="ECO:0000256" key="1">
    <source>
        <dbReference type="SAM" id="SignalP"/>
    </source>
</evidence>
<gene>
    <name evidence="2" type="primary">g2363</name>
    <name evidence="2" type="ORF">VP750_LOCUS2021</name>
</gene>
<feature type="chain" id="PRO_5046967639" evidence="1">
    <location>
        <begin position="22"/>
        <end position="107"/>
    </location>
</feature>
<evidence type="ECO:0000313" key="2">
    <source>
        <dbReference type="EMBL" id="CAL5220362.1"/>
    </source>
</evidence>